<evidence type="ECO:0008006" key="2">
    <source>
        <dbReference type="Google" id="ProtNLM"/>
    </source>
</evidence>
<proteinExistence type="predicted"/>
<accession>A0A6C0ALX8</accession>
<reference evidence="1" key="1">
    <citation type="journal article" date="2020" name="Nature">
        <title>Giant virus diversity and host interactions through global metagenomics.</title>
        <authorList>
            <person name="Schulz F."/>
            <person name="Roux S."/>
            <person name="Paez-Espino D."/>
            <person name="Jungbluth S."/>
            <person name="Walsh D.A."/>
            <person name="Denef V.J."/>
            <person name="McMahon K.D."/>
            <person name="Konstantinidis K.T."/>
            <person name="Eloe-Fadrosh E.A."/>
            <person name="Kyrpides N.C."/>
            <person name="Woyke T."/>
        </authorList>
    </citation>
    <scope>NUCLEOTIDE SEQUENCE</scope>
    <source>
        <strain evidence="1">GVMAG-S-1039698-54</strain>
    </source>
</reference>
<protein>
    <recommendedName>
        <fullName evidence="2">Fibronectin type-III domain-containing protein</fullName>
    </recommendedName>
</protein>
<name>A0A6C0ALX8_9ZZZZ</name>
<dbReference type="InterPro" id="IPR013783">
    <property type="entry name" value="Ig-like_fold"/>
</dbReference>
<dbReference type="EMBL" id="MN740677">
    <property type="protein sequence ID" value="QHS80295.1"/>
    <property type="molecule type" value="Genomic_DNA"/>
</dbReference>
<sequence length="548" mass="64360">MIPTNLEVKFNEAKLFLKISWDDMGDDIQVYRLFKNKQVGSRAIFSGLGKLHDVNGKKRRFFIDYEPPKKSGTLLKYIISCKIKNEWHKNSNPVTIIPHYPGVELIEEPKMYHQKIENTTLSQINCVGWYIYDLYEYPLPPKKNNIISNSCYCIQDDGLFPNKIYIKNLNTFNTGDVDHDFFSLSYTKPVNDKAQFNTDISGTYFKLKYAILYSFPGINKKLRSRDVMSEWTDYYTIYTTPNPPKNFDIKKISYNDCYYTCCLKWDVETLDQSTNNYNPKQTFGYKINTILDNTEKIFEDNTLSPGENLYPIPIGLPYDVHNKVIIKTKNGDKYSEPSIIHICIPNKPQKLTYKVTNYSNNYYNISFSWNFKNNYEYVLTNVLSGKEYNVLKTTDNGNYCFQLHTPLLYNQCYDFEVYALATGKFKNMKSLTNTIVVKTNLPEEFKPEAPLLTSYINNNDIIVRWNTIKNANTYKIYRQIFYNNKMENLSETNFLCEVEQNVNTYTDNNVIEGVKYIYYIKSVTKYESKLSNYVIEEIKQSSNNQFMK</sequence>
<dbReference type="AlphaFoldDB" id="A0A6C0ALX8"/>
<dbReference type="Gene3D" id="2.60.40.10">
    <property type="entry name" value="Immunoglobulins"/>
    <property type="match status" value="1"/>
</dbReference>
<dbReference type="SUPFAM" id="SSF49265">
    <property type="entry name" value="Fibronectin type III"/>
    <property type="match status" value="1"/>
</dbReference>
<organism evidence="1">
    <name type="scientific">viral metagenome</name>
    <dbReference type="NCBI Taxonomy" id="1070528"/>
    <lineage>
        <taxon>unclassified sequences</taxon>
        <taxon>metagenomes</taxon>
        <taxon>organismal metagenomes</taxon>
    </lineage>
</organism>
<evidence type="ECO:0000313" key="1">
    <source>
        <dbReference type="EMBL" id="QHS80295.1"/>
    </source>
</evidence>
<dbReference type="InterPro" id="IPR036116">
    <property type="entry name" value="FN3_sf"/>
</dbReference>